<evidence type="ECO:0000313" key="1">
    <source>
        <dbReference type="EMBL" id="PWE86425.1"/>
    </source>
</evidence>
<evidence type="ECO:0008006" key="3">
    <source>
        <dbReference type="Google" id="ProtNLM"/>
    </source>
</evidence>
<organism evidence="1 2">
    <name type="scientific">Eubacterium ramulus</name>
    <dbReference type="NCBI Taxonomy" id="39490"/>
    <lineage>
        <taxon>Bacteria</taxon>
        <taxon>Bacillati</taxon>
        <taxon>Bacillota</taxon>
        <taxon>Clostridia</taxon>
        <taxon>Eubacteriales</taxon>
        <taxon>Eubacteriaceae</taxon>
        <taxon>Eubacterium</taxon>
    </lineage>
</organism>
<protein>
    <recommendedName>
        <fullName evidence="3">DUF4364 family protein</fullName>
    </recommendedName>
</protein>
<dbReference type="EMBL" id="JRFU01000108">
    <property type="protein sequence ID" value="PWE86425.1"/>
    <property type="molecule type" value="Genomic_DNA"/>
</dbReference>
<dbReference type="InterPro" id="IPR036388">
    <property type="entry name" value="WH-like_DNA-bd_sf"/>
</dbReference>
<dbReference type="RefSeq" id="WP_109215900.1">
    <property type="nucleotide sequence ID" value="NZ_JAQDGV010000013.1"/>
</dbReference>
<dbReference type="Gene3D" id="1.10.10.10">
    <property type="entry name" value="Winged helix-like DNA-binding domain superfamily/Winged helix DNA-binding domain"/>
    <property type="match status" value="1"/>
</dbReference>
<dbReference type="Pfam" id="PF14277">
    <property type="entry name" value="DUF4364"/>
    <property type="match status" value="1"/>
</dbReference>
<dbReference type="SUPFAM" id="SSF46785">
    <property type="entry name" value="Winged helix' DNA-binding domain"/>
    <property type="match status" value="1"/>
</dbReference>
<dbReference type="OrthoDB" id="9783597at2"/>
<dbReference type="InterPro" id="IPR036390">
    <property type="entry name" value="WH_DNA-bd_sf"/>
</dbReference>
<gene>
    <name evidence="1" type="ORF">LG34_10115</name>
</gene>
<dbReference type="Proteomes" id="UP000245288">
    <property type="component" value="Unassembled WGS sequence"/>
</dbReference>
<evidence type="ECO:0000313" key="2">
    <source>
        <dbReference type="Proteomes" id="UP000245288"/>
    </source>
</evidence>
<accession>A0A2V1JSE2</accession>
<proteinExistence type="predicted"/>
<reference evidence="1 2" key="1">
    <citation type="submission" date="2014-09" db="EMBL/GenBank/DDBJ databases">
        <title>Butyrate-producing bacteria isolated from human gut.</title>
        <authorList>
            <person name="Zhang Q."/>
            <person name="Zhao L."/>
        </authorList>
    </citation>
    <scope>NUCLEOTIDE SEQUENCE [LARGE SCALE GENOMIC DNA]</scope>
    <source>
        <strain evidence="1 2">21</strain>
    </source>
</reference>
<keyword evidence="2" id="KW-1185">Reference proteome</keyword>
<dbReference type="InterPro" id="IPR025374">
    <property type="entry name" value="DUF4364"/>
</dbReference>
<comment type="caution">
    <text evidence="1">The sequence shown here is derived from an EMBL/GenBank/DDBJ whole genome shotgun (WGS) entry which is preliminary data.</text>
</comment>
<sequence length="171" mass="20209">MADLHTMYRVMILYMLNQVEYPLTNTQITNFILEKEYTNYFTVQEILSDLISSQLITAESTHNNTRYRITPYGQETLGFFHVKISDAIKEDIRTYFVEHDFDLKQETSVYADYYKVPGEGYAVRCRIRNLETDIVDLTLHVSGRQQAEAVCQNWKKNHFPIYETLMDILLK</sequence>
<name>A0A2V1JSE2_EUBRA</name>
<dbReference type="AlphaFoldDB" id="A0A2V1JSE2"/>